<name>A0A803PC93_CANSA</name>
<feature type="compositionally biased region" description="Basic and acidic residues" evidence="1">
    <location>
        <begin position="14"/>
        <end position="29"/>
    </location>
</feature>
<feature type="region of interest" description="Disordered" evidence="1">
    <location>
        <begin position="1"/>
        <end position="65"/>
    </location>
</feature>
<reference evidence="2" key="2">
    <citation type="submission" date="2021-03" db="UniProtKB">
        <authorList>
            <consortium name="EnsemblPlants"/>
        </authorList>
    </citation>
    <scope>IDENTIFICATION</scope>
</reference>
<reference evidence="2" key="1">
    <citation type="submission" date="2018-11" db="EMBL/GenBank/DDBJ databases">
        <authorList>
            <person name="Grassa J C."/>
        </authorList>
    </citation>
    <scope>NUCLEOTIDE SEQUENCE [LARGE SCALE GENOMIC DNA]</scope>
</reference>
<organism evidence="2 3">
    <name type="scientific">Cannabis sativa</name>
    <name type="common">Hemp</name>
    <name type="synonym">Marijuana</name>
    <dbReference type="NCBI Taxonomy" id="3483"/>
    <lineage>
        <taxon>Eukaryota</taxon>
        <taxon>Viridiplantae</taxon>
        <taxon>Streptophyta</taxon>
        <taxon>Embryophyta</taxon>
        <taxon>Tracheophyta</taxon>
        <taxon>Spermatophyta</taxon>
        <taxon>Magnoliopsida</taxon>
        <taxon>eudicotyledons</taxon>
        <taxon>Gunneridae</taxon>
        <taxon>Pentapetalae</taxon>
        <taxon>rosids</taxon>
        <taxon>fabids</taxon>
        <taxon>Rosales</taxon>
        <taxon>Cannabaceae</taxon>
        <taxon>Cannabis</taxon>
    </lineage>
</organism>
<dbReference type="EnsemblPlants" id="evm.model.04.1231">
    <property type="protein sequence ID" value="cds.evm.model.04.1231"/>
    <property type="gene ID" value="evm.TU.04.1231"/>
</dbReference>
<evidence type="ECO:0000313" key="2">
    <source>
        <dbReference type="EnsemblPlants" id="cds.evm.model.04.1231"/>
    </source>
</evidence>
<dbReference type="EMBL" id="UZAU01000379">
    <property type="status" value="NOT_ANNOTATED_CDS"/>
    <property type="molecule type" value="Genomic_DNA"/>
</dbReference>
<proteinExistence type="predicted"/>
<feature type="compositionally biased region" description="Acidic residues" evidence="1">
    <location>
        <begin position="46"/>
        <end position="56"/>
    </location>
</feature>
<protein>
    <submittedName>
        <fullName evidence="2">Uncharacterized protein</fullName>
    </submittedName>
</protein>
<sequence>MEEADSHTVGPQSRNDREGATPAENRESNTENVGDDLADSQNPSGEEGEGGNDEEYIKDGYYMDGYDYDHDPNLLRVTKALEITEVELVEQRELTAKMKKMTKQL</sequence>
<accession>A0A803PC93</accession>
<dbReference type="AlphaFoldDB" id="A0A803PC93"/>
<keyword evidence="3" id="KW-1185">Reference proteome</keyword>
<dbReference type="Proteomes" id="UP000596661">
    <property type="component" value="Chromosome 4"/>
</dbReference>
<evidence type="ECO:0000256" key="1">
    <source>
        <dbReference type="SAM" id="MobiDB-lite"/>
    </source>
</evidence>
<dbReference type="Gramene" id="evm.model.04.1231">
    <property type="protein sequence ID" value="cds.evm.model.04.1231"/>
    <property type="gene ID" value="evm.TU.04.1231"/>
</dbReference>
<evidence type="ECO:0000313" key="3">
    <source>
        <dbReference type="Proteomes" id="UP000596661"/>
    </source>
</evidence>